<dbReference type="GO" id="GO:0046872">
    <property type="term" value="F:metal ion binding"/>
    <property type="evidence" value="ECO:0007669"/>
    <property type="project" value="UniProtKB-KW"/>
</dbReference>
<name>A0A1W1IBB2_9BACT</name>
<dbReference type="OrthoDB" id="9804336at2"/>
<evidence type="ECO:0000256" key="1">
    <source>
        <dbReference type="ARBA" id="ARBA00022723"/>
    </source>
</evidence>
<dbReference type="CDD" id="cd00554">
    <property type="entry name" value="MECDP_synthase"/>
    <property type="match status" value="1"/>
</dbReference>
<comment type="caution">
    <text evidence="4">Lacks conserved residue(s) required for the propagation of feature annotation.</text>
</comment>
<evidence type="ECO:0000259" key="6">
    <source>
        <dbReference type="Pfam" id="PF02542"/>
    </source>
</evidence>
<dbReference type="EMBL" id="LT828648">
    <property type="protein sequence ID" value="SLM50280.1"/>
    <property type="molecule type" value="Genomic_DNA"/>
</dbReference>
<dbReference type="InterPro" id="IPR036571">
    <property type="entry name" value="MECDP_synthase_sf"/>
</dbReference>
<feature type="binding site" evidence="4">
    <location>
        <position position="148"/>
    </location>
    <ligand>
        <name>4-CDP-2-C-methyl-D-erythritol 2-phosphate</name>
        <dbReference type="ChEBI" id="CHEBI:57919"/>
    </ligand>
</feature>
<dbReference type="InterPro" id="IPR003526">
    <property type="entry name" value="MECDP_synthase"/>
</dbReference>
<comment type="pathway">
    <text evidence="4">Isoprenoid biosynthesis; isopentenyl diphosphate biosynthesis via DXP pathway; isopentenyl diphosphate from 1-deoxy-D-xylulose 5-phosphate: step 4/6.</text>
</comment>
<dbReference type="Pfam" id="PF02542">
    <property type="entry name" value="YgbB"/>
    <property type="match status" value="1"/>
</dbReference>
<dbReference type="KEGG" id="nja:NSJP_4113"/>
<comment type="similarity">
    <text evidence="4 5">Belongs to the IspF family.</text>
</comment>
<feature type="site" description="Transition state stabilizer" evidence="4">
    <location>
        <position position="139"/>
    </location>
</feature>
<sequence length="163" mass="17183">MSKQSGWRVGYGYDVHPLGAGRKLILGGIEIPHNKGLLGHSDSDVLVHAVCDALLGAMGEGDLGRHYPSSDPKYKGISSLKLLEDVIAKLTSKGYRIGNIDTVIVAQAPRLGPHLPAMQKKLAEVSGIAQDLVNVKVKSGEGLDAVGKEEGMTAHAVCLIEPV</sequence>
<dbReference type="HAMAP" id="MF_00107">
    <property type="entry name" value="IspF"/>
    <property type="match status" value="1"/>
</dbReference>
<comment type="catalytic activity">
    <reaction evidence="4 5">
        <text>4-CDP-2-C-methyl-D-erythritol 2-phosphate = 2-C-methyl-D-erythritol 2,4-cyclic diphosphate + CMP</text>
        <dbReference type="Rhea" id="RHEA:23864"/>
        <dbReference type="ChEBI" id="CHEBI:57919"/>
        <dbReference type="ChEBI" id="CHEBI:58483"/>
        <dbReference type="ChEBI" id="CHEBI:60377"/>
        <dbReference type="EC" id="4.6.1.12"/>
    </reaction>
</comment>
<dbReference type="Gene3D" id="3.30.1330.50">
    <property type="entry name" value="2-C-methyl-D-erythritol 2,4-cyclodiphosphate synthase"/>
    <property type="match status" value="1"/>
</dbReference>
<evidence type="ECO:0000313" key="7">
    <source>
        <dbReference type="EMBL" id="SLM50280.1"/>
    </source>
</evidence>
<evidence type="ECO:0000256" key="5">
    <source>
        <dbReference type="RuleBase" id="RU004395"/>
    </source>
</evidence>
<dbReference type="GO" id="GO:0016114">
    <property type="term" value="P:terpenoid biosynthetic process"/>
    <property type="evidence" value="ECO:0007669"/>
    <property type="project" value="InterPro"/>
</dbReference>
<dbReference type="EC" id="4.6.1.12" evidence="4 5"/>
<dbReference type="RefSeq" id="WP_080888404.1">
    <property type="nucleotide sequence ID" value="NZ_LT828648.1"/>
</dbReference>
<dbReference type="FunFam" id="3.30.1330.50:FF:000003">
    <property type="entry name" value="2-C-methyl-D-erythritol 2,4-cyclodiphosphate synthase"/>
    <property type="match status" value="1"/>
</dbReference>
<feature type="binding site" evidence="4">
    <location>
        <position position="16"/>
    </location>
    <ligand>
        <name>a divalent metal cation</name>
        <dbReference type="ChEBI" id="CHEBI:60240"/>
    </ligand>
</feature>
<evidence type="ECO:0000256" key="2">
    <source>
        <dbReference type="ARBA" id="ARBA00023229"/>
    </source>
</evidence>
<feature type="domain" description="2-C-methyl-D-erythritol 2,4-cyclodiphosphate synthase" evidence="6">
    <location>
        <begin position="8"/>
        <end position="160"/>
    </location>
</feature>
<reference evidence="7 8" key="1">
    <citation type="submission" date="2017-03" db="EMBL/GenBank/DDBJ databases">
        <authorList>
            <person name="Afonso C.L."/>
            <person name="Miller P.J."/>
            <person name="Scott M.A."/>
            <person name="Spackman E."/>
            <person name="Goraichik I."/>
            <person name="Dimitrov K.M."/>
            <person name="Suarez D.L."/>
            <person name="Swayne D.E."/>
        </authorList>
    </citation>
    <scope>NUCLEOTIDE SEQUENCE [LARGE SCALE GENOMIC DNA]</scope>
    <source>
        <strain evidence="7">Genome sequencing of Nitrospira japonica strain NJ11</strain>
    </source>
</reference>
<comment type="function">
    <text evidence="4">Involved in the biosynthesis of isopentenyl diphosphate (IPP) and dimethylallyl diphosphate (DMAPP), two major building blocks of isoprenoid compounds. Catalyzes the conversion of 4-diphosphocytidyl-2-C-methyl-D-erythritol 2-phosphate (CDP-ME2P) to 2-C-methyl-D-erythritol 2,4-cyclodiphosphate (ME-CPP) with a corresponding release of cytidine 5-monophosphate (CMP).</text>
</comment>
<dbReference type="STRING" id="1325564.NSJP_4113"/>
<feature type="binding site" evidence="4">
    <location>
        <position position="14"/>
    </location>
    <ligand>
        <name>a divalent metal cation</name>
        <dbReference type="ChEBI" id="CHEBI:60240"/>
    </ligand>
</feature>
<feature type="binding site" evidence="4">
    <location>
        <position position="48"/>
    </location>
    <ligand>
        <name>a divalent metal cation</name>
        <dbReference type="ChEBI" id="CHEBI:60240"/>
    </ligand>
</feature>
<keyword evidence="3 4" id="KW-0456">Lyase</keyword>
<dbReference type="PANTHER" id="PTHR43181">
    <property type="entry name" value="2-C-METHYL-D-ERYTHRITOL 2,4-CYCLODIPHOSPHATE SYNTHASE, CHLOROPLASTIC"/>
    <property type="match status" value="1"/>
</dbReference>
<comment type="subunit">
    <text evidence="4">Homotrimer.</text>
</comment>
<feature type="site" description="Transition state stabilizer" evidence="4">
    <location>
        <position position="40"/>
    </location>
</feature>
<accession>A0A1W1IBB2</accession>
<dbReference type="PANTHER" id="PTHR43181:SF1">
    <property type="entry name" value="2-C-METHYL-D-ERYTHRITOL 2,4-CYCLODIPHOSPHATE SYNTHASE, CHLOROPLASTIC"/>
    <property type="match status" value="1"/>
</dbReference>
<protein>
    <recommendedName>
        <fullName evidence="4 5">2-C-methyl-D-erythritol 2,4-cyclodiphosphate synthase</fullName>
        <shortName evidence="4">MECDP-synthase</shortName>
        <shortName evidence="4">MECPP-synthase</shortName>
        <shortName evidence="4">MECPS</shortName>
        <ecNumber evidence="4 5">4.6.1.12</ecNumber>
    </recommendedName>
</protein>
<dbReference type="UniPathway" id="UPA00056">
    <property type="reaction ID" value="UER00095"/>
</dbReference>
<dbReference type="GO" id="GO:0019288">
    <property type="term" value="P:isopentenyl diphosphate biosynthetic process, methylerythritol 4-phosphate pathway"/>
    <property type="evidence" value="ECO:0007669"/>
    <property type="project" value="UniProtKB-UniRule"/>
</dbReference>
<evidence type="ECO:0000256" key="4">
    <source>
        <dbReference type="HAMAP-Rule" id="MF_00107"/>
    </source>
</evidence>
<feature type="binding site" evidence="4">
    <location>
        <begin position="40"/>
        <end position="41"/>
    </location>
    <ligand>
        <name>4-CDP-2-C-methyl-D-erythritol 2-phosphate</name>
        <dbReference type="ChEBI" id="CHEBI:57919"/>
    </ligand>
</feature>
<keyword evidence="2 4" id="KW-0414">Isoprene biosynthesis</keyword>
<keyword evidence="1 4" id="KW-0479">Metal-binding</keyword>
<proteinExistence type="inferred from homology"/>
<dbReference type="Proteomes" id="UP000192042">
    <property type="component" value="Chromosome I"/>
</dbReference>
<keyword evidence="8" id="KW-1185">Reference proteome</keyword>
<comment type="cofactor">
    <cofactor evidence="4">
        <name>a divalent metal cation</name>
        <dbReference type="ChEBI" id="CHEBI:60240"/>
    </cofactor>
    <text evidence="4">Binds 1 divalent metal cation per subunit.</text>
</comment>
<feature type="binding site" evidence="4">
    <location>
        <begin position="62"/>
        <end position="64"/>
    </location>
    <ligand>
        <name>4-CDP-2-C-methyl-D-erythritol 2-phosphate</name>
        <dbReference type="ChEBI" id="CHEBI:57919"/>
    </ligand>
</feature>
<dbReference type="NCBIfam" id="TIGR00151">
    <property type="entry name" value="ispF"/>
    <property type="match status" value="1"/>
</dbReference>
<dbReference type="GO" id="GO:0008685">
    <property type="term" value="F:2-C-methyl-D-erythritol 2,4-cyclodiphosphate synthase activity"/>
    <property type="evidence" value="ECO:0007669"/>
    <property type="project" value="UniProtKB-UniRule"/>
</dbReference>
<evidence type="ECO:0000256" key="3">
    <source>
        <dbReference type="ARBA" id="ARBA00023239"/>
    </source>
</evidence>
<organism evidence="7 8">
    <name type="scientific">Nitrospira japonica</name>
    <dbReference type="NCBI Taxonomy" id="1325564"/>
    <lineage>
        <taxon>Bacteria</taxon>
        <taxon>Pseudomonadati</taxon>
        <taxon>Nitrospirota</taxon>
        <taxon>Nitrospiria</taxon>
        <taxon>Nitrospirales</taxon>
        <taxon>Nitrospiraceae</taxon>
        <taxon>Nitrospira</taxon>
    </lineage>
</organism>
<dbReference type="AlphaFoldDB" id="A0A1W1IBB2"/>
<dbReference type="SUPFAM" id="SSF69765">
    <property type="entry name" value="IpsF-like"/>
    <property type="match status" value="1"/>
</dbReference>
<evidence type="ECO:0000313" key="8">
    <source>
        <dbReference type="Proteomes" id="UP000192042"/>
    </source>
</evidence>
<gene>
    <name evidence="4 7" type="primary">ispF</name>
    <name evidence="7" type="ORF">NSJP_4113</name>
</gene>
<feature type="binding site" evidence="4">
    <location>
        <begin position="14"/>
        <end position="16"/>
    </location>
    <ligand>
        <name>4-CDP-2-C-methyl-D-erythritol 2-phosphate</name>
        <dbReference type="ChEBI" id="CHEBI:57919"/>
    </ligand>
</feature>